<dbReference type="GeneID" id="105982445"/>
<dbReference type="InterPro" id="IPR010736">
    <property type="entry name" value="SHIPPO-rpt"/>
</dbReference>
<dbReference type="InParanoid" id="A0A1S3EU84"/>
<dbReference type="InterPro" id="IPR051291">
    <property type="entry name" value="CIMAP"/>
</dbReference>
<proteinExistence type="predicted"/>
<dbReference type="STRING" id="10020.ENSDORP00000015144"/>
<evidence type="ECO:0000256" key="1">
    <source>
        <dbReference type="SAM" id="MobiDB-lite"/>
    </source>
</evidence>
<reference evidence="3" key="1">
    <citation type="submission" date="2025-08" db="UniProtKB">
        <authorList>
            <consortium name="RefSeq"/>
        </authorList>
    </citation>
    <scope>IDENTIFICATION</scope>
    <source>
        <tissue evidence="3">Kidney</tissue>
    </source>
</reference>
<dbReference type="Pfam" id="PF07004">
    <property type="entry name" value="SHIPPO-rpt"/>
    <property type="match status" value="4"/>
</dbReference>
<dbReference type="Proteomes" id="UP000081671">
    <property type="component" value="Unplaced"/>
</dbReference>
<dbReference type="RefSeq" id="XP_012867485.1">
    <property type="nucleotide sequence ID" value="XM_013012031.1"/>
</dbReference>
<keyword evidence="2" id="KW-1185">Reference proteome</keyword>
<protein>
    <submittedName>
        <fullName evidence="3">Outer dense fiber protein 3-like protein 1</fullName>
    </submittedName>
</protein>
<dbReference type="CTD" id="161753"/>
<sequence>MKQPKGAANTVFYGQQPEEKVQPPSWKEFKQIPILLANLKGPSPAKYLQPSCTGYIGHDCTMFQEPVFTIHGLHTDKRIRDVCSPGPHCYYPDPKVTRCGVCSCPQVRMEERICNPRVAPNLGPGHYSPEKVPPPLERTAPQFTFGYRWPYRVMDPNPAPNRYDLPTCLGPGSPVFRTAPCFSLASRLNNWFYKENMAGGPGPATYPRPSPATSQSRGPAYSMGQRCSYPVDHTPRPGPGAHDAHKVTVHKPRAPAFSMTSRHTAHLCPLITDIRD</sequence>
<dbReference type="PANTHER" id="PTHR21580">
    <property type="entry name" value="SHIPPO-1-RELATED"/>
    <property type="match status" value="1"/>
</dbReference>
<evidence type="ECO:0000313" key="2">
    <source>
        <dbReference type="Proteomes" id="UP000081671"/>
    </source>
</evidence>
<dbReference type="FunCoup" id="A0A1S3EU84">
    <property type="interactions" value="24"/>
</dbReference>
<dbReference type="AlphaFoldDB" id="A0A1S3EU84"/>
<organism evidence="2 3">
    <name type="scientific">Dipodomys ordii</name>
    <name type="common">Ord's kangaroo rat</name>
    <dbReference type="NCBI Taxonomy" id="10020"/>
    <lineage>
        <taxon>Eukaryota</taxon>
        <taxon>Metazoa</taxon>
        <taxon>Chordata</taxon>
        <taxon>Craniata</taxon>
        <taxon>Vertebrata</taxon>
        <taxon>Euteleostomi</taxon>
        <taxon>Mammalia</taxon>
        <taxon>Eutheria</taxon>
        <taxon>Euarchontoglires</taxon>
        <taxon>Glires</taxon>
        <taxon>Rodentia</taxon>
        <taxon>Castorimorpha</taxon>
        <taxon>Heteromyidae</taxon>
        <taxon>Dipodomyinae</taxon>
        <taxon>Dipodomys</taxon>
    </lineage>
</organism>
<evidence type="ECO:0000313" key="3">
    <source>
        <dbReference type="RefSeq" id="XP_012867485.1"/>
    </source>
</evidence>
<feature type="region of interest" description="Disordered" evidence="1">
    <location>
        <begin position="201"/>
        <end position="225"/>
    </location>
</feature>
<name>A0A1S3EU84_DIPOR</name>
<dbReference type="OrthoDB" id="429991at2759"/>
<dbReference type="OMA" id="YTLHTRH"/>
<accession>A0A1S3EU84</accession>
<gene>
    <name evidence="3" type="primary">Odf3l1</name>
</gene>
<dbReference type="KEGG" id="dord:105982445"/>
<dbReference type="PANTHER" id="PTHR21580:SF3">
    <property type="entry name" value="OUTER DENSE FIBER PROTEIN 3-LIKE PROTEIN 1"/>
    <property type="match status" value="1"/>
</dbReference>
<dbReference type="GO" id="GO:0005856">
    <property type="term" value="C:cytoskeleton"/>
    <property type="evidence" value="ECO:0007669"/>
    <property type="project" value="TreeGrafter"/>
</dbReference>